<name>A0ABU6U530_9FABA</name>
<dbReference type="Gene3D" id="3.80.10.10">
    <property type="entry name" value="Ribonuclease Inhibitor"/>
    <property type="match status" value="1"/>
</dbReference>
<evidence type="ECO:0000259" key="1">
    <source>
        <dbReference type="SMART" id="SM00256"/>
    </source>
</evidence>
<dbReference type="InterPro" id="IPR053781">
    <property type="entry name" value="F-box_AtFBL13-like"/>
</dbReference>
<dbReference type="Pfam" id="PF00646">
    <property type="entry name" value="F-box"/>
    <property type="match status" value="1"/>
</dbReference>
<dbReference type="SUPFAM" id="SSF81383">
    <property type="entry name" value="F-box domain"/>
    <property type="match status" value="1"/>
</dbReference>
<dbReference type="Proteomes" id="UP001341840">
    <property type="component" value="Unassembled WGS sequence"/>
</dbReference>
<dbReference type="SMART" id="SM00256">
    <property type="entry name" value="FBOX"/>
    <property type="match status" value="2"/>
</dbReference>
<dbReference type="EMBL" id="JASCZI010120859">
    <property type="protein sequence ID" value="MED6156189.1"/>
    <property type="molecule type" value="Genomic_DNA"/>
</dbReference>
<sequence length="517" mass="59262">MDRISGLPKAILHDILGRLPDKDAAKTCVLSKLWRETWFSFPILSICSKNFFTRRDFLSSPEDPLWLSKLDTFTEYVTKRLMRLRDQHLTIKEVKLNLTYIIVRRQVNHYIDWWIQMAIESGVEVLELHLTGGAKGDWYNIPLCLTQAKSLTKLVLSGGIRLDPAFLNHSLKFFSMKTLSLSHLLFGYEGVMEHFISHCPLIEHLTLDFCNVDNPLRLGDPPGSNNYRVKSLSLHGLQNLKGASLQYIREVHIGAPNLENLIYYAPVDGDESFMLNLDSCTNLKCLSLWHLRSPNKLLHEILSKIPFLESLTLRNCSIFEYEKLNISSPQLKFFGLLFCSNLKEVNIDAPNLLSCDYGGDDKLAISSLRNSNQPELNAYLGVDPRHPYSLREFVENIKPQEVLGSLSLFIHEPCSFRESLGVLQVSSLPPSIKRVQLRVHMDKEADYFPFMNWLLSSCFPETISFSLRSFFNMKAFIVVVKVTHLERTYENVEDLKAMLDALPESHVAEYVNFGLEL</sequence>
<organism evidence="2 3">
    <name type="scientific">Stylosanthes scabra</name>
    <dbReference type="NCBI Taxonomy" id="79078"/>
    <lineage>
        <taxon>Eukaryota</taxon>
        <taxon>Viridiplantae</taxon>
        <taxon>Streptophyta</taxon>
        <taxon>Embryophyta</taxon>
        <taxon>Tracheophyta</taxon>
        <taxon>Spermatophyta</taxon>
        <taxon>Magnoliopsida</taxon>
        <taxon>eudicotyledons</taxon>
        <taxon>Gunneridae</taxon>
        <taxon>Pentapetalae</taxon>
        <taxon>rosids</taxon>
        <taxon>fabids</taxon>
        <taxon>Fabales</taxon>
        <taxon>Fabaceae</taxon>
        <taxon>Papilionoideae</taxon>
        <taxon>50 kb inversion clade</taxon>
        <taxon>dalbergioids sensu lato</taxon>
        <taxon>Dalbergieae</taxon>
        <taxon>Pterocarpus clade</taxon>
        <taxon>Stylosanthes</taxon>
    </lineage>
</organism>
<dbReference type="InterPro" id="IPR032675">
    <property type="entry name" value="LRR_dom_sf"/>
</dbReference>
<dbReference type="PANTHER" id="PTHR34145">
    <property type="entry name" value="OS02G0105600 PROTEIN"/>
    <property type="match status" value="1"/>
</dbReference>
<feature type="domain" description="F-box" evidence="1">
    <location>
        <begin position="7"/>
        <end position="47"/>
    </location>
</feature>
<dbReference type="InterPro" id="IPR036047">
    <property type="entry name" value="F-box-like_dom_sf"/>
</dbReference>
<proteinExistence type="predicted"/>
<dbReference type="SUPFAM" id="SSF52047">
    <property type="entry name" value="RNI-like"/>
    <property type="match status" value="1"/>
</dbReference>
<comment type="caution">
    <text evidence="2">The sequence shown here is derived from an EMBL/GenBank/DDBJ whole genome shotgun (WGS) entry which is preliminary data.</text>
</comment>
<dbReference type="CDD" id="cd22160">
    <property type="entry name" value="F-box_AtFBL13-like"/>
    <property type="match status" value="1"/>
</dbReference>
<feature type="domain" description="F-box" evidence="1">
    <location>
        <begin position="293"/>
        <end position="333"/>
    </location>
</feature>
<accession>A0ABU6U530</accession>
<evidence type="ECO:0000313" key="2">
    <source>
        <dbReference type="EMBL" id="MED6156189.1"/>
    </source>
</evidence>
<dbReference type="Pfam" id="PF23622">
    <property type="entry name" value="LRR_At1g61320_AtMIF1"/>
    <property type="match status" value="2"/>
</dbReference>
<dbReference type="PANTHER" id="PTHR34145:SF28">
    <property type="entry name" value="F-BOX DOMAIN-CONTAINING PROTEIN"/>
    <property type="match status" value="1"/>
</dbReference>
<keyword evidence="3" id="KW-1185">Reference proteome</keyword>
<reference evidence="2 3" key="1">
    <citation type="journal article" date="2023" name="Plants (Basel)">
        <title>Bridging the Gap: Combining Genomics and Transcriptomics Approaches to Understand Stylosanthes scabra, an Orphan Legume from the Brazilian Caatinga.</title>
        <authorList>
            <person name="Ferreira-Neto J.R.C."/>
            <person name="da Silva M.D."/>
            <person name="Binneck E."/>
            <person name="de Melo N.F."/>
            <person name="da Silva R.H."/>
            <person name="de Melo A.L.T.M."/>
            <person name="Pandolfi V."/>
            <person name="Bustamante F.O."/>
            <person name="Brasileiro-Vidal A.C."/>
            <person name="Benko-Iseppon A.M."/>
        </authorList>
    </citation>
    <scope>NUCLEOTIDE SEQUENCE [LARGE SCALE GENOMIC DNA]</scope>
    <source>
        <tissue evidence="2">Leaves</tissue>
    </source>
</reference>
<evidence type="ECO:0000313" key="3">
    <source>
        <dbReference type="Proteomes" id="UP001341840"/>
    </source>
</evidence>
<gene>
    <name evidence="2" type="ORF">PIB30_012204</name>
</gene>
<dbReference type="InterPro" id="IPR001810">
    <property type="entry name" value="F-box_dom"/>
</dbReference>
<dbReference type="InterPro" id="IPR053772">
    <property type="entry name" value="At1g61320/At1g61330-like"/>
</dbReference>
<protein>
    <recommendedName>
        <fullName evidence="1">F-box domain-containing protein</fullName>
    </recommendedName>
</protein>
<dbReference type="InterPro" id="IPR055357">
    <property type="entry name" value="LRR_At1g61320_AtMIF1"/>
</dbReference>